<dbReference type="SUPFAM" id="SSF51735">
    <property type="entry name" value="NAD(P)-binding Rossmann-fold domains"/>
    <property type="match status" value="1"/>
</dbReference>
<evidence type="ECO:0000313" key="3">
    <source>
        <dbReference type="EMBL" id="SMH42760.1"/>
    </source>
</evidence>
<sequence length="298" mass="31758">MHIVMSGNGHVGSATAAALLDRGEAVTVLVRDTVAAERLRARGAVVVTADASDEESLRRAFRSGRRALLVNPPADPSGDTDQAEHRTVDTILRALEGSGLEKVVAVSTYGAQAGDGIGDLGTLWRLEQGLVRQSIPAAINRHAYSMTNWNAYLPLVLDQGVLPSALPGDLRLPMVAPADLGAAAADRLRSSVEDARVLHVEGPDRYTPADVASAFATALDRPVALHVTPLDQLEQMFTGIGFSETAASSYAELTRRTVHGLHLPDDPRRGATSLHDHVAARADEHRASSRRSRPVDEQ</sequence>
<evidence type="ECO:0000256" key="1">
    <source>
        <dbReference type="SAM" id="MobiDB-lite"/>
    </source>
</evidence>
<dbReference type="Gene3D" id="3.90.25.10">
    <property type="entry name" value="UDP-galactose 4-epimerase, domain 1"/>
    <property type="match status" value="1"/>
</dbReference>
<gene>
    <name evidence="3" type="ORF">SAMN06295885_2055</name>
</gene>
<dbReference type="InterPro" id="IPR036291">
    <property type="entry name" value="NAD(P)-bd_dom_sf"/>
</dbReference>
<name>A0A1X7NWK9_9MICO</name>
<feature type="domain" description="NAD(P)-binding" evidence="2">
    <location>
        <begin position="7"/>
        <end position="112"/>
    </location>
</feature>
<protein>
    <submittedName>
        <fullName evidence="3">Uncharacterized conserved protein YbjT, contains NAD(P)-binding and DUF2867 domains</fullName>
    </submittedName>
</protein>
<proteinExistence type="predicted"/>
<dbReference type="AlphaFoldDB" id="A0A1X7NWK9"/>
<dbReference type="EMBL" id="FXBM01000002">
    <property type="protein sequence ID" value="SMH42760.1"/>
    <property type="molecule type" value="Genomic_DNA"/>
</dbReference>
<dbReference type="Pfam" id="PF13460">
    <property type="entry name" value="NAD_binding_10"/>
    <property type="match status" value="1"/>
</dbReference>
<evidence type="ECO:0000259" key="2">
    <source>
        <dbReference type="Pfam" id="PF13460"/>
    </source>
</evidence>
<dbReference type="Gene3D" id="3.40.50.720">
    <property type="entry name" value="NAD(P)-binding Rossmann-like Domain"/>
    <property type="match status" value="1"/>
</dbReference>
<feature type="compositionally biased region" description="Basic and acidic residues" evidence="1">
    <location>
        <begin position="262"/>
        <end position="298"/>
    </location>
</feature>
<dbReference type="OrthoDB" id="4632815at2"/>
<feature type="region of interest" description="Disordered" evidence="1">
    <location>
        <begin position="261"/>
        <end position="298"/>
    </location>
</feature>
<reference evidence="4" key="1">
    <citation type="submission" date="2017-04" db="EMBL/GenBank/DDBJ databases">
        <authorList>
            <person name="Varghese N."/>
            <person name="Submissions S."/>
        </authorList>
    </citation>
    <scope>NUCLEOTIDE SEQUENCE [LARGE SCALE GENOMIC DNA]</scope>
    <source>
        <strain evidence="4">VKM Ac-2121</strain>
    </source>
</reference>
<dbReference type="InterPro" id="IPR016040">
    <property type="entry name" value="NAD(P)-bd_dom"/>
</dbReference>
<dbReference type="STRING" id="1891671.SAMN06295885_2055"/>
<dbReference type="InterPro" id="IPR051604">
    <property type="entry name" value="Ergot_Alk_Oxidoreductase"/>
</dbReference>
<dbReference type="PANTHER" id="PTHR43162">
    <property type="match status" value="1"/>
</dbReference>
<dbReference type="PANTHER" id="PTHR43162:SF1">
    <property type="entry name" value="PRESTALK A DIFFERENTIATION PROTEIN A"/>
    <property type="match status" value="1"/>
</dbReference>
<keyword evidence="4" id="KW-1185">Reference proteome</keyword>
<accession>A0A1X7NWK9</accession>
<organism evidence="3 4">
    <name type="scientific">Rathayibacter oskolensis</name>
    <dbReference type="NCBI Taxonomy" id="1891671"/>
    <lineage>
        <taxon>Bacteria</taxon>
        <taxon>Bacillati</taxon>
        <taxon>Actinomycetota</taxon>
        <taxon>Actinomycetes</taxon>
        <taxon>Micrococcales</taxon>
        <taxon>Microbacteriaceae</taxon>
        <taxon>Rathayibacter</taxon>
    </lineage>
</organism>
<dbReference type="Proteomes" id="UP000193711">
    <property type="component" value="Unassembled WGS sequence"/>
</dbReference>
<evidence type="ECO:0000313" key="4">
    <source>
        <dbReference type="Proteomes" id="UP000193711"/>
    </source>
</evidence>